<dbReference type="InterPro" id="IPR054514">
    <property type="entry name" value="RhiE-like_linker"/>
</dbReference>
<dbReference type="Gene3D" id="1.10.1240.100">
    <property type="match status" value="2"/>
</dbReference>
<evidence type="ECO:0000313" key="16">
    <source>
        <dbReference type="EMBL" id="EDP94334.1"/>
    </source>
</evidence>
<dbReference type="InterPro" id="IPR024320">
    <property type="entry name" value="LPG_synthase_C"/>
</dbReference>
<dbReference type="GO" id="GO:0006633">
    <property type="term" value="P:fatty acid biosynthetic process"/>
    <property type="evidence" value="ECO:0007669"/>
    <property type="project" value="InterPro"/>
</dbReference>
<dbReference type="Pfam" id="PF00109">
    <property type="entry name" value="ketoacyl-synt"/>
    <property type="match status" value="2"/>
</dbReference>
<dbReference type="InterPro" id="IPR001597">
    <property type="entry name" value="ArAA_b-elim_lyase/Thr_aldolase"/>
</dbReference>
<evidence type="ECO:0000259" key="13">
    <source>
        <dbReference type="PROSITE" id="PS50075"/>
    </source>
</evidence>
<evidence type="ECO:0000256" key="2">
    <source>
        <dbReference type="ARBA" id="ARBA00004496"/>
    </source>
</evidence>
<dbReference type="InterPro" id="IPR015424">
    <property type="entry name" value="PyrdxlP-dep_Trfase"/>
</dbReference>
<dbReference type="eggNOG" id="COG3321">
    <property type="taxonomic scope" value="Bacteria"/>
</dbReference>
<comment type="pathway">
    <text evidence="3">Antibiotic biosynthesis.</text>
</comment>
<dbReference type="InterPro" id="IPR014031">
    <property type="entry name" value="Ketoacyl_synth_C"/>
</dbReference>
<dbReference type="InterPro" id="IPR050091">
    <property type="entry name" value="PKS_NRPS_Biosynth_Enz"/>
</dbReference>
<dbReference type="HOGENOM" id="CLU_000022_58_6_10"/>
<dbReference type="InterPro" id="IPR049551">
    <property type="entry name" value="PKS_DH_C"/>
</dbReference>
<dbReference type="SUPFAM" id="SSF51735">
    <property type="entry name" value="NAD(P)-binding Rossmann-fold domains"/>
    <property type="match status" value="2"/>
</dbReference>
<dbReference type="CDD" id="cd00833">
    <property type="entry name" value="PKS"/>
    <property type="match status" value="2"/>
</dbReference>
<dbReference type="Pfam" id="PF02801">
    <property type="entry name" value="Ketoacyl-synt_C"/>
    <property type="match status" value="2"/>
</dbReference>
<dbReference type="SUPFAM" id="SSF47336">
    <property type="entry name" value="ACP-like"/>
    <property type="match status" value="2"/>
</dbReference>
<name>A9ECY5_9FLAO</name>
<evidence type="ECO:0000256" key="5">
    <source>
        <dbReference type="ARBA" id="ARBA00022490"/>
    </source>
</evidence>
<dbReference type="PROSITE" id="PS00606">
    <property type="entry name" value="KS3_1"/>
    <property type="match status" value="2"/>
</dbReference>
<dbReference type="InterPro" id="IPR049900">
    <property type="entry name" value="PKS_mFAS_DH"/>
</dbReference>
<dbReference type="Gene3D" id="3.40.47.10">
    <property type="match status" value="2"/>
</dbReference>
<dbReference type="InterPro" id="IPR015421">
    <property type="entry name" value="PyrdxlP-dep_Trfase_major"/>
</dbReference>
<dbReference type="SMART" id="SM00822">
    <property type="entry name" value="PKS_KR"/>
    <property type="match status" value="1"/>
</dbReference>
<keyword evidence="7" id="KW-0808">Transferase</keyword>
<sequence>MNQKEKLLETTESYLCSLISDVADLPITTNDASTPFLELGIDSFRVLQIIKKLEEDFGTLPKTLLFENFNISDLSNYFVETYASILTAKFSNTGNAKKIVVKKAKSPEVKKQTKTPQKPVRVQEEKKISAPQKVVEATPTKKIVKKQTLIRRPIIISEKELMTHKDLKDWYLSIFEEHKNESSTSRGTRNIAPLLFIGSERKGYLNYSKSGNIILVYAYTGPRSYLTTIAEEITQYCEDNGFEITILSDHAIESINDTAFYATPFGVISRVENMQKFSLSGSKMRRLRYQVSKFEKTGDCKTVEYTNGTDKKTDKEIVRLIDEWSAARTMVNPLIHIVREEILKGKLNKEHRLFLTYLDDKLQNAILISKLSDELNGYLMDLEFYPTDMPLGGLEYGIVKMMEALASEGSNMLSLGGTYGCKIEESQNADPELEKTLDFLRESKIFNDEGNLQFKNKFRPKHQTIFICRPQAISNADNVTDIIMMIADPSKADAEATTKSTYEQLTIKMSVSAEKDTKEEKTTENNLQNEPTTTVQVTTDETVMIEGNEYSQLLAAHGYNPLNIPNADVTHDLKTDSWAQLDSKAIDAQLNFLYSQIYKATDISKSLQTVFPFTNVALTTSGRDAEKVFFQSWDNKGIVLQNLLFPTAIYSEIQNGFTPREIPSNEVFDLNSEVRFKANLHWEQLVSLVEKEHESLAFVAIEISNNAAGGAPISIAHLTKVKELLKNYNIPLIMDGTRVLENAKFVIENEKEYAGKTIWEVAQKIYSFADAVWASLPKDFCVNKGGIVATNDENLFHKVQDAIEDEGVGLDIIDKKLIATSFENKQVIEKRITNRMECVQIIHKALKNQGIPVINPVGTHCVLIDVKQIPQFKNFKNPAISFTAWLYVNTGIRGSVHNAGMQSNSAINEVVRLAIHVGMETNEATEISQKLVQLFQQMENIPELETKGTPETFGTINAKYQLKQFHNPTNTIVAVNDVEVSEDVTEFASTASAESTNEATISASQQQPAKNTNYKHQDIAIVGMSGRYPKAKNLDKLWENLLAGKDCVEVIPEERLAQRKNTKFTKKYRGGFLEDVDKFDSMFFNIPPAVAEMFDPQERLLLETAWESIEDAGYYPEILTPENTPKNIGVFVGAVWTMYQMIGAEEKLVGHDTNPNSFLWSVANRISYCLNLSGPSMSVDTACSSSMTALYLACESIYNGECSGAIVGGVNLDLHQSKFDINSFGGALSPDGVCRTFGKGANGYVAGEGVGTIFIKPLAQAEKDGDNIHGIIKSVSVNHGGRTSGYMVPDPKAQANLVVTALEKADIDARSVGYIEAHGTGTELGDPIEISGLKRAFDKYDVANQTVAVGSVKTNIGHLEAAAGVVGIHKVLLQMKHKKLVPSLHSTELNEFIDFENSPFYVEQQVEEWKPKIIDGEEFPLRAGISSFGAGGANAHVIIESYERKETTVAEEGYQIFPLSAVKKDRLNAAAERLLNFLKDDGNKEISLVNIGHTLRVGKKSFEHRLIIIAETKEELIEKLTLFIEDKKDQNILTGVVEKVGNIAKLLNKNEKKAFIELIAESGDLHKVGQLWIEGIINDWQAIASDSDAKRVSLPTYPFADKRHWVERTDNEAVVGVSSINHPMIDANESTFERQLFKKTFHDQEFFIYDHLVSDIPTLPGVAYLDFARKAGELAAGRKVKAIKNIIWLNPITVNDSQPTDVWIELLPQAGQIVKFEVFSKNEAGDKQLHSQGKLTYVEAEEVEAATEFIDVKGIQERCAKVANGDQAYPEFHKLGLGLGPSFQVLQEVYKNDDEMLGIMKVPDVCENEFKDYLLHPSLLDGAGQTVMAAHLLSASEESSEGLFVPYSFGEVEIFHPLVENCYSYIQKVDEPNSNLSKANLTITDENGKVLVKIKDSVGIPLTDIHEKPADIPTTGEATEVDEFTDLYYTHIWEASSVTKNAKELDTSKSIVVFDTDEKLFNSYKKDTKTPVILVQQGKAFQKVSDNQFTINPENKEDFNQLFTSLQEQGIGLDKICYGWSKDTFKEDEKSLDNALKTGVYAFLYVCQAVMQLKSENNISIAYFYHGAENDAQPHNAAINGFAKSLHLEQSSISCKTIEILEVEDSSKIAELVIAELQEDTVEELAVRYEGEERFVRKLQNIANWRKNNTSNNKQGIKEKGVYLITGGAGGLGFIFAEYLAKECKARLVLTGRSKLSEEKSAKIAILEELGAEVLYVASDVSKLKDVKKVIAATKKKFGAINGILHSAGVLRDSNIRNKTIEEMQAVFAPKIYGAYYLDTLTKDTELDFFVTFSSMAAVGGNMGQSDYSYANHFMDTYVKRREALQEKGLRSGKSLSLNWSIWANGGMKLDAQMEAFFKNSLGIRPLKSEIGIGTFTRGLFAEETQVVVVEGMQERMEIAWGIREKEEEPQTATGNEASTNVATTDEASGEITGLVRQDLIQIVMDFLKLEEEDVAVDKILLDIGFDSIGLASYANALNEKYGLDVITPVLFFEYPSINEITKYLVKDHSGAVANTYNLAGGSAPAQATTTAQTTPVKETKAETPAFAGINKGWNVDTSQPQAVNNATGTGLSVDSRFIDCPIAIVGIGGVMPKSKNMQEYWENLKNEENMISVVPRDRWIWEDYDGDPITEKNKTNSKYGGFIDDADKFDPLFFGISPREAEMMDPQQRVFLETVWNTIEDSGYKVSDLSGTKTGLFVGVAVHDYSDLMNTLNVELDGYTASGNSHCILANRISFLLNLRGPSAPIDTACSSSLIAIHRAIESIHTGSSDMAIVGGVQLMMTPAAHISFGMAGMLSSDGKCKTFDKDANGYVRGEGSGAIFLKPLAQAEADNDQIYAVIKSTSENHGGKATMLTAPNPHAQAELLVEAYEKGNIDPASVGYIECHGTGTSLGDPIEIRALAKCFKELYGKHNKPIPETPHIGLSSVKTNIGHLETAAGISSFLKAVLAIKHKQIPACLHFNELNPHISFAGTPFYVVDETKPWERIKGADGKEYPRRAGISSFGFGGSNAHVVIEEYIPKKEEKPVEFKKPFLFVLSAKNEDRLKAYASNMLQFVENNEISLLNLTYTTQVGRDEMKQRLGIAVNTVDELKQLLTDYINDKDVENLYTGKVNKKNKEIVIPTSAEVDAFISAYNHEELLKAWVVGAEVTWNKIYGTQKPKRENIPTYPFARESYWFDFDESNTSGQATAKLMHPLLHTNTSVLKQQAYSSVFNKNEFFLSEDENSTEKVLSIGAFLEMANTAVTHATTNSLDFKAVAFRNLQWFSAFNIADEKSISLALREENENTVGFEAFSKEDDQENVHFEGMARLDVMTKSKQIDIEVLQKQLEDTTATSEDFFNTFRQQGLNGYTYPKIQQIHTGHKQMLLKVVLSDDLKKDASKYTIHPAMIEVALHASGFMIEPDYYTESAPQPIKLEQLTVLAPCEDEMSIWVRHARNSKHNDEEIVLDIYLLNSNGQICISLKSLVFMNEEYKLYNTPESIEFEQYLESFYNITSNGSTKKSSDDIAEEFKKLLGKDFDKLS</sequence>
<feature type="region of interest" description="N-terminal hotdog fold" evidence="11">
    <location>
        <begin position="3194"/>
        <end position="3315"/>
    </location>
</feature>
<dbReference type="Gene3D" id="3.40.50.720">
    <property type="entry name" value="NAD(P)-binding Rossmann-like Domain"/>
    <property type="match status" value="1"/>
</dbReference>
<dbReference type="GO" id="GO:0005737">
    <property type="term" value="C:cytoplasm"/>
    <property type="evidence" value="ECO:0007669"/>
    <property type="project" value="UniProtKB-SubCell"/>
</dbReference>
<organism evidence="16 17">
    <name type="scientific">Kordia algicida OT-1</name>
    <dbReference type="NCBI Taxonomy" id="391587"/>
    <lineage>
        <taxon>Bacteria</taxon>
        <taxon>Pseudomonadati</taxon>
        <taxon>Bacteroidota</taxon>
        <taxon>Flavobacteriia</taxon>
        <taxon>Flavobacteriales</taxon>
        <taxon>Flavobacteriaceae</taxon>
        <taxon>Kordia</taxon>
    </lineage>
</organism>
<dbReference type="Gene3D" id="3.40.640.10">
    <property type="entry name" value="Type I PLP-dependent aspartate aminotransferase-like (Major domain)"/>
    <property type="match status" value="1"/>
</dbReference>
<comment type="caution">
    <text evidence="16">The sequence shown here is derived from an EMBL/GenBank/DDBJ whole genome shotgun (WGS) entry which is preliminary data.</text>
</comment>
<feature type="region of interest" description="C-terminal hotdog fold" evidence="11">
    <location>
        <begin position="3329"/>
        <end position="3476"/>
    </location>
</feature>
<dbReference type="InterPro" id="IPR009081">
    <property type="entry name" value="PP-bd_ACP"/>
</dbReference>
<keyword evidence="6" id="KW-0597">Phosphoprotein</keyword>
<feature type="region of interest" description="C-terminal hotdog fold" evidence="11">
    <location>
        <begin position="1760"/>
        <end position="1911"/>
    </location>
</feature>
<evidence type="ECO:0000256" key="1">
    <source>
        <dbReference type="ARBA" id="ARBA00001933"/>
    </source>
</evidence>
<dbReference type="Pfam" id="PF09924">
    <property type="entry name" value="LPG_synthase_C"/>
    <property type="match status" value="1"/>
</dbReference>
<evidence type="ECO:0000256" key="9">
    <source>
        <dbReference type="ARBA" id="ARBA00022898"/>
    </source>
</evidence>
<evidence type="ECO:0000256" key="10">
    <source>
        <dbReference type="ARBA" id="ARBA00054155"/>
    </source>
</evidence>
<evidence type="ECO:0000256" key="12">
    <source>
        <dbReference type="SAM" id="MobiDB-lite"/>
    </source>
</evidence>
<dbReference type="EMBL" id="ABIB01000020">
    <property type="protein sequence ID" value="EDP94334.1"/>
    <property type="molecule type" value="Genomic_DNA"/>
</dbReference>
<feature type="domain" description="PKS/mFAS DH" evidence="15">
    <location>
        <begin position="1622"/>
        <end position="1911"/>
    </location>
</feature>
<comment type="cofactor">
    <cofactor evidence="1">
        <name>pyridoxal 5'-phosphate</name>
        <dbReference type="ChEBI" id="CHEBI:597326"/>
    </cofactor>
</comment>
<feature type="active site" description="Proton donor; for dehydratase activity" evidence="11">
    <location>
        <position position="1821"/>
    </location>
</feature>
<keyword evidence="9" id="KW-0663">Pyridoxal phosphate</keyword>
<dbReference type="EC" id="4.1.2.14" evidence="16"/>
<dbReference type="GO" id="GO:0031177">
    <property type="term" value="F:phosphopantetheine binding"/>
    <property type="evidence" value="ECO:0007669"/>
    <property type="project" value="InterPro"/>
</dbReference>
<dbReference type="GO" id="GO:0004312">
    <property type="term" value="F:fatty acid synthase activity"/>
    <property type="evidence" value="ECO:0007669"/>
    <property type="project" value="TreeGrafter"/>
</dbReference>
<dbReference type="STRING" id="391587.KAOT1_04255"/>
<dbReference type="PANTHER" id="PTHR43775:SF37">
    <property type="entry name" value="SI:DKEY-61P9.11"/>
    <property type="match status" value="1"/>
</dbReference>
<dbReference type="PROSITE" id="PS50075">
    <property type="entry name" value="CARRIER"/>
    <property type="match status" value="2"/>
</dbReference>
<comment type="subcellular location">
    <subcellularLocation>
        <location evidence="2">Cytoplasm</location>
    </subcellularLocation>
</comment>
<dbReference type="Gene3D" id="1.10.1200.10">
    <property type="entry name" value="ACP-like"/>
    <property type="match status" value="2"/>
</dbReference>
<reference evidence="16 17" key="1">
    <citation type="journal article" date="2011" name="J. Bacteriol.">
        <title>Genome sequence of the algicidal bacterium Kordia algicida OT-1.</title>
        <authorList>
            <person name="Lee H.S."/>
            <person name="Kang S.G."/>
            <person name="Kwon K.K."/>
            <person name="Lee J.H."/>
            <person name="Kim S.J."/>
        </authorList>
    </citation>
    <scope>NUCLEOTIDE SEQUENCE [LARGE SCALE GENOMIC DNA]</scope>
    <source>
        <strain evidence="16 17">OT-1</strain>
    </source>
</reference>
<keyword evidence="5" id="KW-0963">Cytoplasm</keyword>
<dbReference type="PANTHER" id="PTHR43775">
    <property type="entry name" value="FATTY ACID SYNTHASE"/>
    <property type="match status" value="1"/>
</dbReference>
<feature type="active site" description="Proton acceptor; for dehydratase activity" evidence="11">
    <location>
        <position position="1651"/>
    </location>
</feature>
<feature type="domain" description="Ketosynthase family 3 (KS3)" evidence="14">
    <location>
        <begin position="2580"/>
        <end position="3017"/>
    </location>
</feature>
<comment type="caution">
    <text evidence="11">Lacks conserved residue(s) required for the propagation of feature annotation.</text>
</comment>
<dbReference type="SMART" id="SM00823">
    <property type="entry name" value="PKS_PP"/>
    <property type="match status" value="2"/>
</dbReference>
<dbReference type="InterPro" id="IPR020807">
    <property type="entry name" value="PKS_DH"/>
</dbReference>
<dbReference type="Pfam" id="PF21089">
    <property type="entry name" value="PKS_DH_N"/>
    <property type="match status" value="2"/>
</dbReference>
<evidence type="ECO:0000259" key="14">
    <source>
        <dbReference type="PROSITE" id="PS52004"/>
    </source>
</evidence>
<dbReference type="Gene3D" id="3.10.129.110">
    <property type="entry name" value="Polyketide synthase dehydratase"/>
    <property type="match status" value="2"/>
</dbReference>
<dbReference type="InterPro" id="IPR042104">
    <property type="entry name" value="PKS_dehydratase_sf"/>
</dbReference>
<dbReference type="GO" id="GO:0008675">
    <property type="term" value="F:2-dehydro-3-deoxy-phosphogluconate aldolase activity"/>
    <property type="evidence" value="ECO:0007669"/>
    <property type="project" value="UniProtKB-EC"/>
</dbReference>
<keyword evidence="16" id="KW-0456">Lyase</keyword>
<dbReference type="SUPFAM" id="SSF53383">
    <property type="entry name" value="PLP-dependent transferases"/>
    <property type="match status" value="1"/>
</dbReference>
<dbReference type="Pfam" id="PF08659">
    <property type="entry name" value="KR"/>
    <property type="match status" value="1"/>
</dbReference>
<dbReference type="PROSITE" id="PS52019">
    <property type="entry name" value="PKS_MFAS_DH"/>
    <property type="match status" value="2"/>
</dbReference>
<dbReference type="GO" id="GO:0006520">
    <property type="term" value="P:amino acid metabolic process"/>
    <property type="evidence" value="ECO:0007669"/>
    <property type="project" value="InterPro"/>
</dbReference>
<dbReference type="OrthoDB" id="1230081at2"/>
<evidence type="ECO:0000259" key="15">
    <source>
        <dbReference type="PROSITE" id="PS52019"/>
    </source>
</evidence>
<dbReference type="SUPFAM" id="SSF53901">
    <property type="entry name" value="Thiolase-like"/>
    <property type="match status" value="2"/>
</dbReference>
<evidence type="ECO:0000256" key="3">
    <source>
        <dbReference type="ARBA" id="ARBA00004792"/>
    </source>
</evidence>
<dbReference type="InterPro" id="IPR049490">
    <property type="entry name" value="C883_1060-like_KR_N"/>
</dbReference>
<dbReference type="InterPro" id="IPR020806">
    <property type="entry name" value="PKS_PP-bd"/>
</dbReference>
<dbReference type="PROSITE" id="PS52004">
    <property type="entry name" value="KS3_2"/>
    <property type="match status" value="2"/>
</dbReference>
<feature type="region of interest" description="N-terminal hotdog fold" evidence="11">
    <location>
        <begin position="1622"/>
        <end position="1742"/>
    </location>
</feature>
<dbReference type="CDD" id="cd08953">
    <property type="entry name" value="KR_2_SDR_x"/>
    <property type="match status" value="1"/>
</dbReference>
<dbReference type="InterPro" id="IPR018201">
    <property type="entry name" value="Ketoacyl_synth_AS"/>
</dbReference>
<dbReference type="Proteomes" id="UP000002945">
    <property type="component" value="Unassembled WGS sequence"/>
</dbReference>
<dbReference type="FunFam" id="3.40.47.10:FF:000019">
    <property type="entry name" value="Polyketide synthase type I"/>
    <property type="match status" value="1"/>
</dbReference>
<dbReference type="Pfam" id="PF01212">
    <property type="entry name" value="Beta_elim_lyase"/>
    <property type="match status" value="1"/>
</dbReference>
<dbReference type="InterPro" id="IPR057326">
    <property type="entry name" value="KR_dom"/>
</dbReference>
<dbReference type="Pfam" id="PF22336">
    <property type="entry name" value="RhiE-like_linker"/>
    <property type="match status" value="1"/>
</dbReference>
<feature type="domain" description="Carrier" evidence="13">
    <location>
        <begin position="2431"/>
        <end position="2509"/>
    </location>
</feature>
<evidence type="ECO:0000256" key="8">
    <source>
        <dbReference type="ARBA" id="ARBA00022737"/>
    </source>
</evidence>
<dbReference type="Pfam" id="PF21394">
    <property type="entry name" value="Beta-ketacyl_N"/>
    <property type="match status" value="1"/>
</dbReference>
<dbReference type="Gene3D" id="3.90.1150.10">
    <property type="entry name" value="Aspartate Aminotransferase, domain 1"/>
    <property type="match status" value="1"/>
</dbReference>
<dbReference type="InterPro" id="IPR013968">
    <property type="entry name" value="PKS_KR"/>
</dbReference>
<dbReference type="InterPro" id="IPR020841">
    <property type="entry name" value="PKS_Beta-ketoAc_synthase_dom"/>
</dbReference>
<evidence type="ECO:0000256" key="6">
    <source>
        <dbReference type="ARBA" id="ARBA00022553"/>
    </source>
</evidence>
<dbReference type="Pfam" id="PF00550">
    <property type="entry name" value="PP-binding"/>
    <property type="match status" value="2"/>
</dbReference>
<evidence type="ECO:0000313" key="17">
    <source>
        <dbReference type="Proteomes" id="UP000002945"/>
    </source>
</evidence>
<dbReference type="InterPro" id="IPR016039">
    <property type="entry name" value="Thiolase-like"/>
</dbReference>
<feature type="domain" description="Ketosynthase family 3 (KS3)" evidence="14">
    <location>
        <begin position="1016"/>
        <end position="1441"/>
    </location>
</feature>
<proteinExistence type="predicted"/>
<dbReference type="RefSeq" id="WP_007093422.1">
    <property type="nucleotide sequence ID" value="NZ_CP142125.1"/>
</dbReference>
<feature type="domain" description="Carrier" evidence="13">
    <location>
        <begin position="6"/>
        <end position="82"/>
    </location>
</feature>
<dbReference type="InterPro" id="IPR036736">
    <property type="entry name" value="ACP-like_sf"/>
</dbReference>
<protein>
    <submittedName>
        <fullName evidence="16">Keto-hydroxyglutarate-aldolase/keto-deoxy-phosphogluconate aldolase</fullName>
        <ecNumber evidence="16">4.1.2.14</ecNumber>
    </submittedName>
</protein>
<dbReference type="InterPro" id="IPR014030">
    <property type="entry name" value="Ketoacyl_synth_N"/>
</dbReference>
<evidence type="ECO:0000256" key="4">
    <source>
        <dbReference type="ARBA" id="ARBA00022450"/>
    </source>
</evidence>
<evidence type="ECO:0000256" key="7">
    <source>
        <dbReference type="ARBA" id="ARBA00022679"/>
    </source>
</evidence>
<gene>
    <name evidence="16" type="ORF">KAOT1_04255</name>
</gene>
<dbReference type="SMART" id="SM00826">
    <property type="entry name" value="PKS_DH"/>
    <property type="match status" value="1"/>
</dbReference>
<dbReference type="SMART" id="SM01294">
    <property type="entry name" value="PKS_PP_betabranch"/>
    <property type="match status" value="1"/>
</dbReference>
<dbReference type="InterPro" id="IPR015422">
    <property type="entry name" value="PyrdxlP-dep_Trfase_small"/>
</dbReference>
<feature type="region of interest" description="Disordered" evidence="12">
    <location>
        <begin position="2405"/>
        <end position="2424"/>
    </location>
</feature>
<feature type="domain" description="PKS/mFAS DH" evidence="15">
    <location>
        <begin position="3194"/>
        <end position="3476"/>
    </location>
</feature>
<dbReference type="InterPro" id="IPR036291">
    <property type="entry name" value="NAD(P)-bd_dom_sf"/>
</dbReference>
<dbReference type="SMART" id="SM00825">
    <property type="entry name" value="PKS_KS"/>
    <property type="match status" value="2"/>
</dbReference>
<dbReference type="Pfam" id="PF22621">
    <property type="entry name" value="CurL-like_PKS_C"/>
    <property type="match status" value="1"/>
</dbReference>
<evidence type="ECO:0000256" key="11">
    <source>
        <dbReference type="PROSITE-ProRule" id="PRU01363"/>
    </source>
</evidence>
<keyword evidence="4" id="KW-0596">Phosphopantetheine</keyword>
<dbReference type="Pfam" id="PF14765">
    <property type="entry name" value="PS-DH"/>
    <property type="match status" value="2"/>
</dbReference>
<dbReference type="GO" id="GO:0004315">
    <property type="term" value="F:3-oxoacyl-[acyl-carrier-protein] synthase activity"/>
    <property type="evidence" value="ECO:0007669"/>
    <property type="project" value="InterPro"/>
</dbReference>
<accession>A9ECY5</accession>
<dbReference type="InterPro" id="IPR049552">
    <property type="entry name" value="PKS_DH_N"/>
</dbReference>
<comment type="function">
    <text evidence="10">Involved in production of the polyketide antibiotic thailandamide.</text>
</comment>
<keyword evidence="17" id="KW-1185">Reference proteome</keyword>
<feature type="compositionally biased region" description="Polar residues" evidence="12">
    <location>
        <begin position="2411"/>
        <end position="2424"/>
    </location>
</feature>
<keyword evidence="8" id="KW-0677">Repeat</keyword>